<dbReference type="Gene3D" id="3.10.450.240">
    <property type="match status" value="1"/>
</dbReference>
<gene>
    <name evidence="1" type="ORF">TCEB3V08_LOCUS12092</name>
</gene>
<protein>
    <submittedName>
        <fullName evidence="1">Uncharacterized protein</fullName>
    </submittedName>
</protein>
<evidence type="ECO:0000313" key="1">
    <source>
        <dbReference type="EMBL" id="CAD7414412.1"/>
    </source>
</evidence>
<dbReference type="EMBL" id="OC324662">
    <property type="protein sequence ID" value="CAD7414412.1"/>
    <property type="molecule type" value="Genomic_DNA"/>
</dbReference>
<dbReference type="AlphaFoldDB" id="A0A7R9HA60"/>
<name>A0A7R9HA60_TIMCR</name>
<accession>A0A7R9HA60</accession>
<organism evidence="1">
    <name type="scientific">Timema cristinae</name>
    <name type="common">Walking stick</name>
    <dbReference type="NCBI Taxonomy" id="61476"/>
    <lineage>
        <taxon>Eukaryota</taxon>
        <taxon>Metazoa</taxon>
        <taxon>Ecdysozoa</taxon>
        <taxon>Arthropoda</taxon>
        <taxon>Hexapoda</taxon>
        <taxon>Insecta</taxon>
        <taxon>Pterygota</taxon>
        <taxon>Neoptera</taxon>
        <taxon>Polyneoptera</taxon>
        <taxon>Phasmatodea</taxon>
        <taxon>Timematodea</taxon>
        <taxon>Timematoidea</taxon>
        <taxon>Timematidae</taxon>
        <taxon>Timema</taxon>
    </lineage>
</organism>
<proteinExistence type="predicted"/>
<sequence>MDWMLADTITTPWLAFPAAPTLHSHNLRTHVVEKKDVLPQLNGPSKERHCPCGASLKLFLLFPPSPLALLSSCRLVILGGRSTGAKQKIEFVEKKSKSMMAVRKIRSFDEDFEPRDFVESAQEIYINAHNCLVRMMVTKKNHPLESVPPTKAPLLQSSKQAMYDLNGGKCLLMYPILPLGGDGSGKSQIFLSFQNTANTL</sequence>
<reference evidence="1" key="1">
    <citation type="submission" date="2020-11" db="EMBL/GenBank/DDBJ databases">
        <authorList>
            <person name="Tran Van P."/>
        </authorList>
    </citation>
    <scope>NUCLEOTIDE SEQUENCE</scope>
</reference>